<evidence type="ECO:0000313" key="2">
    <source>
        <dbReference type="EMBL" id="KPU44709.1"/>
    </source>
</evidence>
<dbReference type="RefSeq" id="WP_160317183.1">
    <property type="nucleotide sequence ID" value="NZ_LKET01000029.1"/>
</dbReference>
<accession>A0A0P8YY73</accession>
<gene>
    <name evidence="2" type="ORF">OXPF_17950</name>
</gene>
<feature type="transmembrane region" description="Helical" evidence="1">
    <location>
        <begin position="9"/>
        <end position="27"/>
    </location>
</feature>
<dbReference type="PATRIC" id="fig|36849.3.peg.1889"/>
<dbReference type="AlphaFoldDB" id="A0A0P8YY73"/>
<reference evidence="2 3" key="1">
    <citation type="submission" date="2015-09" db="EMBL/GenBank/DDBJ databases">
        <title>Genome sequence of Oxobacter pfennigii DSM 3222.</title>
        <authorList>
            <person name="Poehlein A."/>
            <person name="Bengelsdorf F.R."/>
            <person name="Schiel-Bengelsdorf B."/>
            <person name="Duerre P."/>
            <person name="Daniel R."/>
        </authorList>
    </citation>
    <scope>NUCLEOTIDE SEQUENCE [LARGE SCALE GENOMIC DNA]</scope>
    <source>
        <strain evidence="2 3">DSM 3222</strain>
    </source>
</reference>
<proteinExistence type="predicted"/>
<evidence type="ECO:0000256" key="1">
    <source>
        <dbReference type="SAM" id="Phobius"/>
    </source>
</evidence>
<keyword evidence="1" id="KW-1133">Transmembrane helix</keyword>
<comment type="caution">
    <text evidence="2">The sequence shown here is derived from an EMBL/GenBank/DDBJ whole genome shotgun (WGS) entry which is preliminary data.</text>
</comment>
<keyword evidence="3" id="KW-1185">Reference proteome</keyword>
<keyword evidence="1" id="KW-0472">Membrane</keyword>
<dbReference type="OrthoDB" id="1757485at2"/>
<protein>
    <submittedName>
        <fullName evidence="2">Uncharacterized protein</fullName>
    </submittedName>
</protein>
<dbReference type="Proteomes" id="UP000050326">
    <property type="component" value="Unassembled WGS sequence"/>
</dbReference>
<organism evidence="2 3">
    <name type="scientific">Oxobacter pfennigii</name>
    <dbReference type="NCBI Taxonomy" id="36849"/>
    <lineage>
        <taxon>Bacteria</taxon>
        <taxon>Bacillati</taxon>
        <taxon>Bacillota</taxon>
        <taxon>Clostridia</taxon>
        <taxon>Eubacteriales</taxon>
        <taxon>Clostridiaceae</taxon>
        <taxon>Oxobacter</taxon>
    </lineage>
</organism>
<evidence type="ECO:0000313" key="3">
    <source>
        <dbReference type="Proteomes" id="UP000050326"/>
    </source>
</evidence>
<dbReference type="EMBL" id="LKET01000029">
    <property type="protein sequence ID" value="KPU44709.1"/>
    <property type="molecule type" value="Genomic_DNA"/>
</dbReference>
<sequence>MALFSDKKVILGMGIGFVLASLIMMAAPKPKISDDELIRLAREKGMVFQDEIKALYNK</sequence>
<keyword evidence="1" id="KW-0812">Transmembrane</keyword>
<dbReference type="STRING" id="36849.OXPF_17950"/>
<name>A0A0P8YY73_9CLOT</name>